<proteinExistence type="inferred from homology"/>
<dbReference type="AlphaFoldDB" id="A0A517DNZ5"/>
<feature type="domain" description="Multidrug resistance protein MdtA-like C-terminal permuted SH3" evidence="8">
    <location>
        <begin position="344"/>
        <end position="402"/>
    </location>
</feature>
<dbReference type="InterPro" id="IPR058792">
    <property type="entry name" value="Beta-barrel_RND_2"/>
</dbReference>
<dbReference type="OrthoDB" id="1625414at2"/>
<sequence length="414" mass="44966">MAIRKILANKKRWLLAAVALTAVILAGIGHFFNSQGNVARNAARGGVVRPLVTAVTVEPRDMLTRVLLSGQTAAAAQVDIAAKYSGRIAQVRVELGQVVAAGQVLAVQDMQDILLSIAQTEAVIRQARAEGTEAKAAYDAGYQQADADYQRNLANYQRYEELYRTGAVSREALDGARQQMINAQTAFAALREQVMDGGQPAVLAAKQAALARAEYSLNLLEQQRADLVLRAPRAGIVGYRQVEAGEFVAAGQKLLTIVDNSTIYIDCQVSEQYAAHIRPGMQLEFMIDSLGRRFPGTVIYISPASDSTTRVFTVRSLLAQADGAIKSGMFAQAQAAIMLKPHTLFVPKNAVLQKNGKHYLFVIKENNQVEQRLVTPGQRNDDFIEILTGIRAGERVAASNISRLKPDSFVEVDA</sequence>
<dbReference type="InterPro" id="IPR058625">
    <property type="entry name" value="MdtA-like_BSH"/>
</dbReference>
<evidence type="ECO:0000256" key="2">
    <source>
        <dbReference type="ARBA" id="ARBA00009477"/>
    </source>
</evidence>
<gene>
    <name evidence="9" type="primary">macA_2</name>
    <name evidence="9" type="ORF">SPTER_03490</name>
</gene>
<dbReference type="Pfam" id="PF25917">
    <property type="entry name" value="BSH_RND"/>
    <property type="match status" value="1"/>
</dbReference>
<dbReference type="GO" id="GO:1990281">
    <property type="term" value="C:efflux pump complex"/>
    <property type="evidence" value="ECO:0007669"/>
    <property type="project" value="TreeGrafter"/>
</dbReference>
<evidence type="ECO:0000259" key="6">
    <source>
        <dbReference type="Pfam" id="PF25917"/>
    </source>
</evidence>
<evidence type="ECO:0000256" key="5">
    <source>
        <dbReference type="SAM" id="Phobius"/>
    </source>
</evidence>
<evidence type="ECO:0000313" key="9">
    <source>
        <dbReference type="EMBL" id="QDR79090.1"/>
    </source>
</evidence>
<keyword evidence="5" id="KW-1133">Transmembrane helix</keyword>
<dbReference type="SUPFAM" id="SSF111369">
    <property type="entry name" value="HlyD-like secretion proteins"/>
    <property type="match status" value="1"/>
</dbReference>
<dbReference type="EMBL" id="CP036259">
    <property type="protein sequence ID" value="QDR79090.1"/>
    <property type="molecule type" value="Genomic_DNA"/>
</dbReference>
<evidence type="ECO:0000256" key="1">
    <source>
        <dbReference type="ARBA" id="ARBA00004196"/>
    </source>
</evidence>
<accession>A0A517DNZ5</accession>
<feature type="domain" description="Multidrug resistance protein MdtA-like barrel-sandwich hybrid" evidence="6">
    <location>
        <begin position="77"/>
        <end position="259"/>
    </location>
</feature>
<evidence type="ECO:0000259" key="8">
    <source>
        <dbReference type="Pfam" id="PF25967"/>
    </source>
</evidence>
<evidence type="ECO:0000256" key="3">
    <source>
        <dbReference type="ARBA" id="ARBA00022448"/>
    </source>
</evidence>
<keyword evidence="5" id="KW-0812">Transmembrane</keyword>
<dbReference type="PANTHER" id="PTHR30469:SF15">
    <property type="entry name" value="HLYD FAMILY OF SECRETION PROTEINS"/>
    <property type="match status" value="1"/>
</dbReference>
<dbReference type="Pfam" id="PF25954">
    <property type="entry name" value="Beta-barrel_RND_2"/>
    <property type="match status" value="1"/>
</dbReference>
<dbReference type="Gene3D" id="2.40.50.100">
    <property type="match status" value="1"/>
</dbReference>
<evidence type="ECO:0000313" key="10">
    <source>
        <dbReference type="Proteomes" id="UP000320776"/>
    </source>
</evidence>
<protein>
    <submittedName>
        <fullName evidence="9">Macrolide export protein MacA</fullName>
    </submittedName>
</protein>
<evidence type="ECO:0000256" key="4">
    <source>
        <dbReference type="SAM" id="Coils"/>
    </source>
</evidence>
<dbReference type="PANTHER" id="PTHR30469">
    <property type="entry name" value="MULTIDRUG RESISTANCE PROTEIN MDTA"/>
    <property type="match status" value="1"/>
</dbReference>
<dbReference type="KEGG" id="sted:SPTER_03490"/>
<evidence type="ECO:0000259" key="7">
    <source>
        <dbReference type="Pfam" id="PF25954"/>
    </source>
</evidence>
<dbReference type="Gene3D" id="2.40.30.170">
    <property type="match status" value="1"/>
</dbReference>
<keyword evidence="4" id="KW-0175">Coiled coil</keyword>
<dbReference type="GO" id="GO:0015562">
    <property type="term" value="F:efflux transmembrane transporter activity"/>
    <property type="evidence" value="ECO:0007669"/>
    <property type="project" value="TreeGrafter"/>
</dbReference>
<dbReference type="NCBIfam" id="TIGR01730">
    <property type="entry name" value="RND_mfp"/>
    <property type="match status" value="1"/>
</dbReference>
<keyword evidence="10" id="KW-1185">Reference proteome</keyword>
<keyword evidence="3" id="KW-0813">Transport</keyword>
<reference evidence="9 10" key="1">
    <citation type="submission" date="2019-02" db="EMBL/GenBank/DDBJ databases">
        <title>Closed genome of Sporomusa termitida DSM 4440.</title>
        <authorList>
            <person name="Poehlein A."/>
            <person name="Daniel R."/>
        </authorList>
    </citation>
    <scope>NUCLEOTIDE SEQUENCE [LARGE SCALE GENOMIC DNA]</scope>
    <source>
        <strain evidence="9 10">DSM 4440</strain>
    </source>
</reference>
<name>A0A517DNZ5_9FIRM</name>
<dbReference type="Gene3D" id="2.40.420.20">
    <property type="match status" value="1"/>
</dbReference>
<dbReference type="Pfam" id="PF25967">
    <property type="entry name" value="RND-MFP_C"/>
    <property type="match status" value="1"/>
</dbReference>
<comment type="similarity">
    <text evidence="2">Belongs to the membrane fusion protein (MFP) (TC 8.A.1) family.</text>
</comment>
<keyword evidence="5" id="KW-0472">Membrane</keyword>
<dbReference type="Proteomes" id="UP000320776">
    <property type="component" value="Chromosome"/>
</dbReference>
<feature type="domain" description="CusB-like beta-barrel" evidence="7">
    <location>
        <begin position="263"/>
        <end position="335"/>
    </location>
</feature>
<comment type="subcellular location">
    <subcellularLocation>
        <location evidence="1">Cell envelope</location>
    </subcellularLocation>
</comment>
<feature type="transmembrane region" description="Helical" evidence="5">
    <location>
        <begin position="12"/>
        <end position="32"/>
    </location>
</feature>
<organism evidence="9 10">
    <name type="scientific">Sporomusa termitida</name>
    <dbReference type="NCBI Taxonomy" id="2377"/>
    <lineage>
        <taxon>Bacteria</taxon>
        <taxon>Bacillati</taxon>
        <taxon>Bacillota</taxon>
        <taxon>Negativicutes</taxon>
        <taxon>Selenomonadales</taxon>
        <taxon>Sporomusaceae</taxon>
        <taxon>Sporomusa</taxon>
    </lineage>
</organism>
<dbReference type="InterPro" id="IPR058627">
    <property type="entry name" value="MdtA-like_C"/>
</dbReference>
<dbReference type="RefSeq" id="WP_144348785.1">
    <property type="nucleotide sequence ID" value="NZ_CP036259.1"/>
</dbReference>
<feature type="coiled-coil region" evidence="4">
    <location>
        <begin position="173"/>
        <end position="223"/>
    </location>
</feature>
<dbReference type="InterPro" id="IPR006143">
    <property type="entry name" value="RND_pump_MFP"/>
</dbReference>